<dbReference type="HOGENOM" id="CLU_473908_0_0_3"/>
<dbReference type="PANTHER" id="PTHR30385:SF4">
    <property type="entry name" value="RNA POLYMERASE SIGMA-E FACTOR"/>
    <property type="match status" value="1"/>
</dbReference>
<keyword evidence="3" id="KW-0238">DNA-binding</keyword>
<dbReference type="EMBL" id="CP003587">
    <property type="protein sequence ID" value="AGY56595.1"/>
    <property type="molecule type" value="Genomic_DNA"/>
</dbReference>
<feature type="region of interest" description="Disordered" evidence="5">
    <location>
        <begin position="278"/>
        <end position="309"/>
    </location>
</feature>
<dbReference type="Pfam" id="PF08281">
    <property type="entry name" value="Sigma70_r4_2"/>
    <property type="match status" value="1"/>
</dbReference>
<feature type="domain" description="RNA polymerase sigma factor 70 region 4 type 2" evidence="6">
    <location>
        <begin position="203"/>
        <end position="250"/>
    </location>
</feature>
<dbReference type="InterPro" id="IPR013249">
    <property type="entry name" value="RNA_pol_sigma70_r4_t2"/>
</dbReference>
<dbReference type="InterPro" id="IPR013324">
    <property type="entry name" value="RNA_pol_sigma_r3/r4-like"/>
</dbReference>
<keyword evidence="4" id="KW-0804">Transcription</keyword>
<keyword evidence="8" id="KW-1185">Reference proteome</keyword>
<reference evidence="7 8" key="1">
    <citation type="journal article" date="2013" name="PLoS ONE">
        <title>Cultivation and Complete Genome Sequencing of Gloeobacter kilaueensis sp. nov., from a Lava Cave in Kilauea Caldera, Hawai'i.</title>
        <authorList>
            <person name="Saw J.H."/>
            <person name="Schatz M."/>
            <person name="Brown M.V."/>
            <person name="Kunkel D.D."/>
            <person name="Foster J.S."/>
            <person name="Shick H."/>
            <person name="Christensen S."/>
            <person name="Hou S."/>
            <person name="Wan X."/>
            <person name="Donachie S.P."/>
        </authorList>
    </citation>
    <scope>NUCLEOTIDE SEQUENCE [LARGE SCALE GENOMIC DNA]</scope>
    <source>
        <strain evidence="8">JS</strain>
    </source>
</reference>
<dbReference type="OrthoDB" id="9784272at2"/>
<dbReference type="PANTHER" id="PTHR30385">
    <property type="entry name" value="SIGMA FACTOR F FLAGELLAR"/>
    <property type="match status" value="1"/>
</dbReference>
<feature type="region of interest" description="Disordered" evidence="5">
    <location>
        <begin position="379"/>
        <end position="449"/>
    </location>
</feature>
<evidence type="ECO:0000259" key="6">
    <source>
        <dbReference type="Pfam" id="PF08281"/>
    </source>
</evidence>
<dbReference type="SUPFAM" id="SSF88946">
    <property type="entry name" value="Sigma2 domain of RNA polymerase sigma factors"/>
    <property type="match status" value="1"/>
</dbReference>
<dbReference type="InterPro" id="IPR014284">
    <property type="entry name" value="RNA_pol_sigma-70_dom"/>
</dbReference>
<evidence type="ECO:0000256" key="2">
    <source>
        <dbReference type="ARBA" id="ARBA00023082"/>
    </source>
</evidence>
<sequence length="586" mass="64459">MTATLDPQAMNLFARSSPSRAQVLQDLALRLQPLVARRQTFDLACQNQKASARQELERQIKRAGLSTFDSLLRASCRQYLQGRDYAFDKEDFLQRSLILVYERLPQFDPGKAGFCTWLSECILRSAYTDLQRQASANYGRRQLKTDKGKFLRMQKDFLTFPWSLDKPFEQDDAPAEKVLTLGDTVPSPDSDPQAELLSEQCRDWFLKAVAALSEKQQRLLEEVYLHGKPQVKIAQELGVTQPSITRSLQRIGQNLATRLGPHFQDECGDSGFCRGLWRSKPGQAHGGTEPKSQSFAHAQQESEEPEGISEQVLGEWLRRSNWQGRVRSATSTADQRADAAWEEWMAQPASSPSSKTLLVSGAVAAGLLVAVAIWKILTPGPTDSPTVAQKLPSRTVPAPQPLVKEPVPPAPSPAGKSLAPHQSEPRTVSRKFPPARTKLPSPPRPVLQKSAPTSLLAMDPMSSQVRGASTDSGMAIYGQQLCRKLDGLLELPSEAQDITMLAVPLSWNHGKAEIDFASVRTILSGGQAQDRVLLEALRALQAAGLPASPELQSQALSFDITLDPKERPVNCQPRQGVDESTLPAPK</sequence>
<dbReference type="Proteomes" id="UP000017396">
    <property type="component" value="Chromosome"/>
</dbReference>
<feature type="compositionally biased region" description="Polar residues" evidence="5">
    <location>
        <begin position="290"/>
        <end position="299"/>
    </location>
</feature>
<dbReference type="RefSeq" id="WP_023171611.1">
    <property type="nucleotide sequence ID" value="NC_022600.1"/>
</dbReference>
<dbReference type="eggNOG" id="COG1595">
    <property type="taxonomic scope" value="Bacteria"/>
</dbReference>
<evidence type="ECO:0000313" key="8">
    <source>
        <dbReference type="Proteomes" id="UP000017396"/>
    </source>
</evidence>
<dbReference type="GO" id="GO:0016987">
    <property type="term" value="F:sigma factor activity"/>
    <property type="evidence" value="ECO:0007669"/>
    <property type="project" value="UniProtKB-KW"/>
</dbReference>
<keyword evidence="2" id="KW-0731">Sigma factor</keyword>
<organism evidence="7 8">
    <name type="scientific">Gloeobacter kilaueensis (strain ATCC BAA-2537 / CCAP 1431/1 / ULC 316 / JS1)</name>
    <dbReference type="NCBI Taxonomy" id="1183438"/>
    <lineage>
        <taxon>Bacteria</taxon>
        <taxon>Bacillati</taxon>
        <taxon>Cyanobacteriota</taxon>
        <taxon>Cyanophyceae</taxon>
        <taxon>Gloeobacterales</taxon>
        <taxon>Gloeobacteraceae</taxon>
        <taxon>Gloeobacter</taxon>
    </lineage>
</organism>
<dbReference type="SUPFAM" id="SSF88659">
    <property type="entry name" value="Sigma3 and sigma4 domains of RNA polymerase sigma factors"/>
    <property type="match status" value="1"/>
</dbReference>
<dbReference type="AlphaFoldDB" id="U5QFZ2"/>
<evidence type="ECO:0000256" key="5">
    <source>
        <dbReference type="SAM" id="MobiDB-lite"/>
    </source>
</evidence>
<proteinExistence type="predicted"/>
<accession>U5QFZ2</accession>
<evidence type="ECO:0000313" key="7">
    <source>
        <dbReference type="EMBL" id="AGY56595.1"/>
    </source>
</evidence>
<name>U5QFZ2_GLOK1</name>
<dbReference type="InterPro" id="IPR013325">
    <property type="entry name" value="RNA_pol_sigma_r2"/>
</dbReference>
<keyword evidence="1" id="KW-0805">Transcription regulation</keyword>
<dbReference type="GO" id="GO:0006352">
    <property type="term" value="P:DNA-templated transcription initiation"/>
    <property type="evidence" value="ECO:0007669"/>
    <property type="project" value="InterPro"/>
</dbReference>
<dbReference type="Gene3D" id="1.20.140.160">
    <property type="match status" value="1"/>
</dbReference>
<protein>
    <submittedName>
        <fullName evidence="7">RNA polymerase sigma factor SigF</fullName>
    </submittedName>
</protein>
<gene>
    <name evidence="7" type="ORF">GKIL_0348</name>
</gene>
<evidence type="ECO:0000256" key="1">
    <source>
        <dbReference type="ARBA" id="ARBA00023015"/>
    </source>
</evidence>
<evidence type="ECO:0000256" key="3">
    <source>
        <dbReference type="ARBA" id="ARBA00023125"/>
    </source>
</evidence>
<feature type="region of interest" description="Disordered" evidence="5">
    <location>
        <begin position="564"/>
        <end position="586"/>
    </location>
</feature>
<dbReference type="NCBIfam" id="TIGR02937">
    <property type="entry name" value="sigma70-ECF"/>
    <property type="match status" value="1"/>
</dbReference>
<dbReference type="GO" id="GO:0003677">
    <property type="term" value="F:DNA binding"/>
    <property type="evidence" value="ECO:0007669"/>
    <property type="project" value="UniProtKB-KW"/>
</dbReference>
<dbReference type="KEGG" id="glj:GKIL_0348"/>
<evidence type="ECO:0000256" key="4">
    <source>
        <dbReference type="ARBA" id="ARBA00023163"/>
    </source>
</evidence>